<evidence type="ECO:0000313" key="4">
    <source>
        <dbReference type="Proteomes" id="UP001362999"/>
    </source>
</evidence>
<evidence type="ECO:0000313" key="3">
    <source>
        <dbReference type="EMBL" id="KAK6992537.1"/>
    </source>
</evidence>
<dbReference type="AlphaFoldDB" id="A0AAV9ZVK9"/>
<keyword evidence="1" id="KW-0732">Signal</keyword>
<feature type="signal peptide" evidence="1">
    <location>
        <begin position="1"/>
        <end position="19"/>
    </location>
</feature>
<organism evidence="3 4">
    <name type="scientific">Favolaschia claudopus</name>
    <dbReference type="NCBI Taxonomy" id="2862362"/>
    <lineage>
        <taxon>Eukaryota</taxon>
        <taxon>Fungi</taxon>
        <taxon>Dikarya</taxon>
        <taxon>Basidiomycota</taxon>
        <taxon>Agaricomycotina</taxon>
        <taxon>Agaricomycetes</taxon>
        <taxon>Agaricomycetidae</taxon>
        <taxon>Agaricales</taxon>
        <taxon>Marasmiineae</taxon>
        <taxon>Mycenaceae</taxon>
        <taxon>Favolaschia</taxon>
    </lineage>
</organism>
<accession>A0AAV9ZVK9</accession>
<dbReference type="Pfam" id="PF01425">
    <property type="entry name" value="Amidase"/>
    <property type="match status" value="1"/>
</dbReference>
<dbReference type="SUPFAM" id="SSF75304">
    <property type="entry name" value="Amidase signature (AS) enzymes"/>
    <property type="match status" value="1"/>
</dbReference>
<dbReference type="InterPro" id="IPR023631">
    <property type="entry name" value="Amidase_dom"/>
</dbReference>
<comment type="caution">
    <text evidence="3">The sequence shown here is derived from an EMBL/GenBank/DDBJ whole genome shotgun (WGS) entry which is preliminary data.</text>
</comment>
<protein>
    <submittedName>
        <fullName evidence="3">Amidase signature domain-containing protein</fullName>
    </submittedName>
</protein>
<sequence>MHFRSLFTLLVAIIPSALSFSSPRADASTFPDLYEATIADLQAGLDAGHFTSVDLVNAYFARINEVNAELHAVIETSPTALKQAVDLDSQRKQGKKIGPLHGIPILVKDNIATRVEDGMNTTAGSYALLNSVVPGDATTAAKLRKAGAIILGKANLVCCRHKTELNLVSTIHTQSEWAAFGSLAPDGWSGRGGQTTNPYYPKGNPCGSSSGSGVSAAIGLAAATLGTETAGSITCPASRNNVVGVKATVGLTSRNGVVPISQHQDTVGPLTRTVTDAAIVLSVIAGKDSADNYTDAQPDQVPDYTAALKKDALKGARLGVPRTVFIDKTWGPIPAAAAFTDALKTMKDLGAIITDPADIPNAEDILKNDAGNIVLETDLKFDIQHYLSTLKEIPTNVHNIADILQSHRLSHLIGL</sequence>
<evidence type="ECO:0000256" key="1">
    <source>
        <dbReference type="SAM" id="SignalP"/>
    </source>
</evidence>
<proteinExistence type="predicted"/>
<dbReference type="PANTHER" id="PTHR42678">
    <property type="entry name" value="AMIDASE"/>
    <property type="match status" value="1"/>
</dbReference>
<evidence type="ECO:0000259" key="2">
    <source>
        <dbReference type="Pfam" id="PF01425"/>
    </source>
</evidence>
<feature type="chain" id="PRO_5043407231" evidence="1">
    <location>
        <begin position="20"/>
        <end position="415"/>
    </location>
</feature>
<dbReference type="InterPro" id="IPR036928">
    <property type="entry name" value="AS_sf"/>
</dbReference>
<dbReference type="PANTHER" id="PTHR42678:SF34">
    <property type="entry name" value="OS04G0183300 PROTEIN"/>
    <property type="match status" value="1"/>
</dbReference>
<gene>
    <name evidence="3" type="ORF">R3P38DRAFT_154760</name>
</gene>
<keyword evidence="4" id="KW-1185">Reference proteome</keyword>
<reference evidence="3 4" key="1">
    <citation type="journal article" date="2024" name="J Genomics">
        <title>Draft genome sequencing and assembly of Favolaschia claudopus CIRM-BRFM 2984 isolated from oak limbs.</title>
        <authorList>
            <person name="Navarro D."/>
            <person name="Drula E."/>
            <person name="Chaduli D."/>
            <person name="Cazenave R."/>
            <person name="Ahrendt S."/>
            <person name="Wang J."/>
            <person name="Lipzen A."/>
            <person name="Daum C."/>
            <person name="Barry K."/>
            <person name="Grigoriev I.V."/>
            <person name="Favel A."/>
            <person name="Rosso M.N."/>
            <person name="Martin F."/>
        </authorList>
    </citation>
    <scope>NUCLEOTIDE SEQUENCE [LARGE SCALE GENOMIC DNA]</scope>
    <source>
        <strain evidence="3 4">CIRM-BRFM 2984</strain>
    </source>
</reference>
<dbReference type="Gene3D" id="3.90.1300.10">
    <property type="entry name" value="Amidase signature (AS) domain"/>
    <property type="match status" value="1"/>
</dbReference>
<dbReference type="Proteomes" id="UP001362999">
    <property type="component" value="Unassembled WGS sequence"/>
</dbReference>
<dbReference type="EMBL" id="JAWWNJ010000109">
    <property type="protein sequence ID" value="KAK6992537.1"/>
    <property type="molecule type" value="Genomic_DNA"/>
</dbReference>
<feature type="domain" description="Amidase" evidence="2">
    <location>
        <begin position="54"/>
        <end position="376"/>
    </location>
</feature>
<name>A0AAV9ZVK9_9AGAR</name>